<dbReference type="Pfam" id="PF01593">
    <property type="entry name" value="Amino_oxidase"/>
    <property type="match status" value="2"/>
</dbReference>
<feature type="compositionally biased region" description="Acidic residues" evidence="8">
    <location>
        <begin position="263"/>
        <end position="272"/>
    </location>
</feature>
<feature type="domain" description="Amine oxidase" evidence="9">
    <location>
        <begin position="31"/>
        <end position="270"/>
    </location>
</feature>
<gene>
    <name evidence="10" type="ORF">NMOB1V02_LOCUS6153</name>
</gene>
<dbReference type="GO" id="GO:0046592">
    <property type="term" value="F:polyamine oxidase activity"/>
    <property type="evidence" value="ECO:0007669"/>
    <property type="project" value="TreeGrafter"/>
</dbReference>
<evidence type="ECO:0000259" key="9">
    <source>
        <dbReference type="Pfam" id="PF01593"/>
    </source>
</evidence>
<evidence type="ECO:0000256" key="8">
    <source>
        <dbReference type="SAM" id="MobiDB-lite"/>
    </source>
</evidence>
<dbReference type="EMBL" id="OA883269">
    <property type="protein sequence ID" value="CAD7278450.1"/>
    <property type="molecule type" value="Genomic_DNA"/>
</dbReference>
<comment type="cofactor">
    <cofactor evidence="1">
        <name>FAD</name>
        <dbReference type="ChEBI" id="CHEBI:57692"/>
    </cofactor>
</comment>
<comment type="subcellular location">
    <subcellularLocation>
        <location evidence="2">Cytoplasm</location>
    </subcellularLocation>
</comment>
<dbReference type="SUPFAM" id="SSF54373">
    <property type="entry name" value="FAD-linked reductases, C-terminal domain"/>
    <property type="match status" value="1"/>
</dbReference>
<evidence type="ECO:0000256" key="1">
    <source>
        <dbReference type="ARBA" id="ARBA00001974"/>
    </source>
</evidence>
<evidence type="ECO:0000256" key="7">
    <source>
        <dbReference type="ARBA" id="ARBA00023002"/>
    </source>
</evidence>
<dbReference type="EMBL" id="CAJPEX010001232">
    <property type="protein sequence ID" value="CAG0918602.1"/>
    <property type="molecule type" value="Genomic_DNA"/>
</dbReference>
<comment type="similarity">
    <text evidence="3">Belongs to the flavin monoamine oxidase family.</text>
</comment>
<dbReference type="AlphaFoldDB" id="A0A7R9BQA6"/>
<evidence type="ECO:0000256" key="5">
    <source>
        <dbReference type="ARBA" id="ARBA00022630"/>
    </source>
</evidence>
<name>A0A7R9BQA6_9CRUS</name>
<keyword evidence="4" id="KW-0963">Cytoplasm</keyword>
<dbReference type="Proteomes" id="UP000678499">
    <property type="component" value="Unassembled WGS sequence"/>
</dbReference>
<feature type="compositionally biased region" description="Basic and acidic residues" evidence="8">
    <location>
        <begin position="351"/>
        <end position="361"/>
    </location>
</feature>
<evidence type="ECO:0000256" key="4">
    <source>
        <dbReference type="ARBA" id="ARBA00022490"/>
    </source>
</evidence>
<evidence type="ECO:0000256" key="6">
    <source>
        <dbReference type="ARBA" id="ARBA00022827"/>
    </source>
</evidence>
<dbReference type="InterPro" id="IPR036188">
    <property type="entry name" value="FAD/NAD-bd_sf"/>
</dbReference>
<feature type="region of interest" description="Disordered" evidence="8">
    <location>
        <begin position="340"/>
        <end position="361"/>
    </location>
</feature>
<keyword evidence="6" id="KW-0274">FAD</keyword>
<feature type="compositionally biased region" description="Low complexity" evidence="8">
    <location>
        <begin position="273"/>
        <end position="283"/>
    </location>
</feature>
<feature type="region of interest" description="Disordered" evidence="8">
    <location>
        <begin position="250"/>
        <end position="285"/>
    </location>
</feature>
<dbReference type="InterPro" id="IPR050281">
    <property type="entry name" value="Flavin_monoamine_oxidase"/>
</dbReference>
<evidence type="ECO:0000313" key="10">
    <source>
        <dbReference type="EMBL" id="CAD7278450.1"/>
    </source>
</evidence>
<dbReference type="SUPFAM" id="SSF51905">
    <property type="entry name" value="FAD/NAD(P)-binding domain"/>
    <property type="match status" value="1"/>
</dbReference>
<dbReference type="PANTHER" id="PTHR10742:SF405">
    <property type="entry name" value="PEROXISOMAL N(1)-ACETYL-SPERMINE_SPERMIDINE OXIDASE"/>
    <property type="match status" value="1"/>
</dbReference>
<evidence type="ECO:0000313" key="11">
    <source>
        <dbReference type="Proteomes" id="UP000678499"/>
    </source>
</evidence>
<accession>A0A7R9BQA6</accession>
<keyword evidence="7" id="KW-0560">Oxidoreductase</keyword>
<dbReference type="PANTHER" id="PTHR10742">
    <property type="entry name" value="FLAVIN MONOAMINE OXIDASE"/>
    <property type="match status" value="1"/>
</dbReference>
<dbReference type="InterPro" id="IPR002937">
    <property type="entry name" value="Amino_oxidase"/>
</dbReference>
<organism evidence="10">
    <name type="scientific">Notodromas monacha</name>
    <dbReference type="NCBI Taxonomy" id="399045"/>
    <lineage>
        <taxon>Eukaryota</taxon>
        <taxon>Metazoa</taxon>
        <taxon>Ecdysozoa</taxon>
        <taxon>Arthropoda</taxon>
        <taxon>Crustacea</taxon>
        <taxon>Oligostraca</taxon>
        <taxon>Ostracoda</taxon>
        <taxon>Podocopa</taxon>
        <taxon>Podocopida</taxon>
        <taxon>Cypridocopina</taxon>
        <taxon>Cypridoidea</taxon>
        <taxon>Cyprididae</taxon>
        <taxon>Notodromas</taxon>
    </lineage>
</organism>
<protein>
    <recommendedName>
        <fullName evidence="9">Amine oxidase domain-containing protein</fullName>
    </recommendedName>
</protein>
<feature type="domain" description="Amine oxidase" evidence="9">
    <location>
        <begin position="367"/>
        <end position="581"/>
    </location>
</feature>
<evidence type="ECO:0000256" key="2">
    <source>
        <dbReference type="ARBA" id="ARBA00004496"/>
    </source>
</evidence>
<dbReference type="OrthoDB" id="2019015at2759"/>
<reference evidence="10" key="1">
    <citation type="submission" date="2020-11" db="EMBL/GenBank/DDBJ databases">
        <authorList>
            <person name="Tran Van P."/>
        </authorList>
    </citation>
    <scope>NUCLEOTIDE SEQUENCE</scope>
</reference>
<keyword evidence="5" id="KW-0285">Flavoprotein</keyword>
<evidence type="ECO:0000256" key="3">
    <source>
        <dbReference type="ARBA" id="ARBA00005995"/>
    </source>
</evidence>
<proteinExistence type="inferred from homology"/>
<dbReference type="GO" id="GO:0005737">
    <property type="term" value="C:cytoplasm"/>
    <property type="evidence" value="ECO:0007669"/>
    <property type="project" value="UniProtKB-SubCell"/>
</dbReference>
<dbReference type="Gene3D" id="3.50.50.60">
    <property type="entry name" value="FAD/NAD(P)-binding domain"/>
    <property type="match status" value="2"/>
</dbReference>
<sequence length="637" mass="71036">MSAHAGSQEDTSTEAGDGPEIRKVVIIGAGVSGLSAANTLLKQHVSDFVILECRNRIGGRVCGIELGGHHLELGASWIHGILGNPLYEMALSHKLVDINHQPKPRNVVALTEAGQRIPFRLVQEIYDAYSWFFRRCEEYYLSRYDPPEGIDSVGEHLCLEMALYLQEFPVQDQKIRRMLFNHLLARETVITGCDSMHEMNLLEIGSYTELPGGNLQLRNGYSAIIPVLKKPIPEQAMRLKHTVTKIKWKTPKASASSGGDGLCVDDDEDFDTSTESSENSRSTVIDAMKLDLIDEEDEEQLPNEADPVPLPPPDLVLQNRKREPDMDLHSQLRDLITKAKFKTKPQVPSKPKPDTEEPKPEEKKFFVEVHCANGKRFLAEHVICCVPLGVLKESAETLFEPSLPSYKLQAIQALKFGVVNKIYLIYSRPFLHRDLSEIIILWDDDVDEAVTEQPLKETWHRRIYSFSKVTEVVIMAWVAGKAAEFVETLSSQEISEKCTQMLRNFLNDPTSWKKQPGSRGSYTSIPVGGHQVDIESLGQPLYSSPFHDLPTLLFAGEHTHPSFYSTVHGAFMTGRDAAEALASVGASDSRPRSPASHLTVELSSIADLSNWVRGMGIALIFPSVAVSFDSERILIES</sequence>
<keyword evidence="11" id="KW-1185">Reference proteome</keyword>